<reference evidence="1" key="1">
    <citation type="journal article" date="2022" name="bioRxiv">
        <title>Sequencing and chromosome-scale assembly of the giantPleurodeles waltlgenome.</title>
        <authorList>
            <person name="Brown T."/>
            <person name="Elewa A."/>
            <person name="Iarovenko S."/>
            <person name="Subramanian E."/>
            <person name="Araus A.J."/>
            <person name="Petzold A."/>
            <person name="Susuki M."/>
            <person name="Suzuki K.-i.T."/>
            <person name="Hayashi T."/>
            <person name="Toyoda A."/>
            <person name="Oliveira C."/>
            <person name="Osipova E."/>
            <person name="Leigh N.D."/>
            <person name="Simon A."/>
            <person name="Yun M.H."/>
        </authorList>
    </citation>
    <scope>NUCLEOTIDE SEQUENCE</scope>
    <source>
        <strain evidence="1">20211129_DDA</strain>
        <tissue evidence="1">Liver</tissue>
    </source>
</reference>
<accession>A0AAV7P194</accession>
<name>A0AAV7P194_PLEWA</name>
<dbReference type="EMBL" id="JANPWB010000011">
    <property type="protein sequence ID" value="KAJ1122007.1"/>
    <property type="molecule type" value="Genomic_DNA"/>
</dbReference>
<dbReference type="AlphaFoldDB" id="A0AAV7P194"/>
<organism evidence="1 2">
    <name type="scientific">Pleurodeles waltl</name>
    <name type="common">Iberian ribbed newt</name>
    <dbReference type="NCBI Taxonomy" id="8319"/>
    <lineage>
        <taxon>Eukaryota</taxon>
        <taxon>Metazoa</taxon>
        <taxon>Chordata</taxon>
        <taxon>Craniata</taxon>
        <taxon>Vertebrata</taxon>
        <taxon>Euteleostomi</taxon>
        <taxon>Amphibia</taxon>
        <taxon>Batrachia</taxon>
        <taxon>Caudata</taxon>
        <taxon>Salamandroidea</taxon>
        <taxon>Salamandridae</taxon>
        <taxon>Pleurodelinae</taxon>
        <taxon>Pleurodeles</taxon>
    </lineage>
</organism>
<dbReference type="Proteomes" id="UP001066276">
    <property type="component" value="Chromosome 7"/>
</dbReference>
<proteinExistence type="predicted"/>
<keyword evidence="2" id="KW-1185">Reference proteome</keyword>
<gene>
    <name evidence="1" type="ORF">NDU88_000513</name>
</gene>
<comment type="caution">
    <text evidence="1">The sequence shown here is derived from an EMBL/GenBank/DDBJ whole genome shotgun (WGS) entry which is preliminary data.</text>
</comment>
<evidence type="ECO:0000313" key="2">
    <source>
        <dbReference type="Proteomes" id="UP001066276"/>
    </source>
</evidence>
<sequence>MICNQPKPNQGKTVKQARQPVFRLIAAAHGVGLEETLVELCRKTRAGKDLGSEKWSQWLYWSPQSAASHAAHCGWKTGLAWERPAEERSAVGVPCHNDTPGGTRTADLHKIAYKVTTVTKKLINQVQELTKQQVAVVAKLEDQEGRACRNSIRIKGIPERAVGQSAELFIEDLILNNKRLSH</sequence>
<evidence type="ECO:0000313" key="1">
    <source>
        <dbReference type="EMBL" id="KAJ1122007.1"/>
    </source>
</evidence>
<protein>
    <submittedName>
        <fullName evidence="1">Uncharacterized protein</fullName>
    </submittedName>
</protein>